<dbReference type="InterPro" id="IPR007219">
    <property type="entry name" value="XnlR_reg_dom"/>
</dbReference>
<evidence type="ECO:0000256" key="6">
    <source>
        <dbReference type="SAM" id="MobiDB-lite"/>
    </source>
</evidence>
<dbReference type="GO" id="GO:0008270">
    <property type="term" value="F:zinc ion binding"/>
    <property type="evidence" value="ECO:0007669"/>
    <property type="project" value="InterPro"/>
</dbReference>
<dbReference type="InterPro" id="IPR050815">
    <property type="entry name" value="TF_fung"/>
</dbReference>
<organism evidence="8 9">
    <name type="scientific">Spizellomyces punctatus (strain DAOM BR117)</name>
    <dbReference type="NCBI Taxonomy" id="645134"/>
    <lineage>
        <taxon>Eukaryota</taxon>
        <taxon>Fungi</taxon>
        <taxon>Fungi incertae sedis</taxon>
        <taxon>Chytridiomycota</taxon>
        <taxon>Chytridiomycota incertae sedis</taxon>
        <taxon>Chytridiomycetes</taxon>
        <taxon>Spizellomycetales</taxon>
        <taxon>Spizellomycetaceae</taxon>
        <taxon>Spizellomyces</taxon>
    </lineage>
</organism>
<evidence type="ECO:0000259" key="7">
    <source>
        <dbReference type="PROSITE" id="PS50048"/>
    </source>
</evidence>
<dbReference type="RefSeq" id="XP_016604893.1">
    <property type="nucleotide sequence ID" value="XM_016755841.1"/>
</dbReference>
<keyword evidence="9" id="KW-1185">Reference proteome</keyword>
<dbReference type="GO" id="GO:0005634">
    <property type="term" value="C:nucleus"/>
    <property type="evidence" value="ECO:0007669"/>
    <property type="project" value="UniProtKB-SubCell"/>
</dbReference>
<evidence type="ECO:0000256" key="2">
    <source>
        <dbReference type="ARBA" id="ARBA00022723"/>
    </source>
</evidence>
<dbReference type="PROSITE" id="PS50048">
    <property type="entry name" value="ZN2_CY6_FUNGAL_2"/>
    <property type="match status" value="1"/>
</dbReference>
<keyword evidence="2" id="KW-0479">Metal-binding</keyword>
<feature type="domain" description="Zn(2)-C6 fungal-type" evidence="7">
    <location>
        <begin position="36"/>
        <end position="65"/>
    </location>
</feature>
<accession>A0A0L0H823</accession>
<comment type="subcellular location">
    <subcellularLocation>
        <location evidence="1">Nucleus</location>
    </subcellularLocation>
</comment>
<feature type="region of interest" description="Disordered" evidence="6">
    <location>
        <begin position="225"/>
        <end position="275"/>
    </location>
</feature>
<evidence type="ECO:0000313" key="8">
    <source>
        <dbReference type="EMBL" id="KNC96853.1"/>
    </source>
</evidence>
<sequence>MNDLSSTAAALNKAVAVSRTEPRNEPVGPKARTLVACDACHRRKLKCDGQSPCSRCFRSNVPCTWEPSRVKQVADRFVIGKHAPRCPLSVSTATAGSATELKGSTVADYHRQLEQKVVDLEAEIAVRNEQDIQYKPVKSQGPLLRIVDEQPFQVPNLGQRGNGWTLFDSLVSREPDPHMVPRHHISRPAEMVYGTILNRLPVSDSQPAGQGLTVQGALSASPIETYSNFSHTDPTTPFANENAAARHQSQPQRDQRQQQGTPVSATSHDSSESSDEQAIAELPELFFKHMPAILPISMFHLHSIRKKIAEGTLPRPLLLAIQTCAAPFSNHPSILRNSVMRYLSSEPFYNEARRAVSNATLVKEEKSLELVQALLLLGWFSMAYGKVSAGWMLLSMGMIMALTMGLTQDPDQVPDSERLPTWIDREVARRTWWCGVVLDRFCASWADRRPLYSERAEGLRGINQVALPCDERYWVEIADKLNEGELLDPSLRGTLFFRQTLPDVPDWKSPTTFKILLAIEFEHVMDTFQVLHSPTTSGYTPDGLPFEYLQHLDRTYATIDKLYRSLPSWVRIEPQIDDNTPADWTDPTELEWLNIYFRAAVIVIHRPQMIAALQSSPKTAMHQPSYQICVKAADDVTVLVRRVICRLPGGKEYLESRPCDRILLLDHFHPFAMCCNFQAALVHALTAHPVNGKERSEKSIEALRVHVRAYAAVEPFCAPTTWMRAALKGLVRKTGYGVNVMDSALVEDFYDDIQTECAETHIVGEPPATIIKPLSAHLRMNVQEVAAESGCCLSRETVKEIDQFFGT</sequence>
<evidence type="ECO:0000256" key="4">
    <source>
        <dbReference type="ARBA" id="ARBA00023163"/>
    </source>
</evidence>
<evidence type="ECO:0000256" key="1">
    <source>
        <dbReference type="ARBA" id="ARBA00004123"/>
    </source>
</evidence>
<feature type="compositionally biased region" description="Polar residues" evidence="6">
    <location>
        <begin position="225"/>
        <end position="239"/>
    </location>
</feature>
<dbReference type="Proteomes" id="UP000053201">
    <property type="component" value="Unassembled WGS sequence"/>
</dbReference>
<dbReference type="CDD" id="cd00067">
    <property type="entry name" value="GAL4"/>
    <property type="match status" value="1"/>
</dbReference>
<evidence type="ECO:0000313" key="9">
    <source>
        <dbReference type="Proteomes" id="UP000053201"/>
    </source>
</evidence>
<dbReference type="SMART" id="SM00066">
    <property type="entry name" value="GAL4"/>
    <property type="match status" value="1"/>
</dbReference>
<protein>
    <recommendedName>
        <fullName evidence="7">Zn(2)-C6 fungal-type domain-containing protein</fullName>
    </recommendedName>
</protein>
<dbReference type="GO" id="GO:0006351">
    <property type="term" value="P:DNA-templated transcription"/>
    <property type="evidence" value="ECO:0007669"/>
    <property type="project" value="InterPro"/>
</dbReference>
<keyword evidence="4" id="KW-0804">Transcription</keyword>
<dbReference type="GO" id="GO:0003677">
    <property type="term" value="F:DNA binding"/>
    <property type="evidence" value="ECO:0007669"/>
    <property type="project" value="InterPro"/>
</dbReference>
<dbReference type="InterPro" id="IPR001138">
    <property type="entry name" value="Zn2Cys6_DnaBD"/>
</dbReference>
<evidence type="ECO:0000256" key="3">
    <source>
        <dbReference type="ARBA" id="ARBA00023015"/>
    </source>
</evidence>
<dbReference type="OMA" id="GMCANNQ"/>
<dbReference type="GO" id="GO:0000981">
    <property type="term" value="F:DNA-binding transcription factor activity, RNA polymerase II-specific"/>
    <property type="evidence" value="ECO:0007669"/>
    <property type="project" value="InterPro"/>
</dbReference>
<dbReference type="CDD" id="cd12148">
    <property type="entry name" value="fungal_TF_MHR"/>
    <property type="match status" value="1"/>
</dbReference>
<dbReference type="EMBL" id="KQ257466">
    <property type="protein sequence ID" value="KNC96853.1"/>
    <property type="molecule type" value="Genomic_DNA"/>
</dbReference>
<dbReference type="InParanoid" id="A0A0L0H823"/>
<keyword evidence="3" id="KW-0805">Transcription regulation</keyword>
<dbReference type="Pfam" id="PF00172">
    <property type="entry name" value="Zn_clus"/>
    <property type="match status" value="1"/>
</dbReference>
<dbReference type="OrthoDB" id="2123952at2759"/>
<proteinExistence type="predicted"/>
<gene>
    <name evidence="8" type="ORF">SPPG_07685</name>
</gene>
<dbReference type="Gene3D" id="4.10.240.10">
    <property type="entry name" value="Zn(2)-C6 fungal-type DNA-binding domain"/>
    <property type="match status" value="1"/>
</dbReference>
<evidence type="ECO:0000256" key="5">
    <source>
        <dbReference type="ARBA" id="ARBA00023242"/>
    </source>
</evidence>
<dbReference type="PROSITE" id="PS00463">
    <property type="entry name" value="ZN2_CY6_FUNGAL_1"/>
    <property type="match status" value="1"/>
</dbReference>
<dbReference type="SUPFAM" id="SSF57701">
    <property type="entry name" value="Zn2/Cys6 DNA-binding domain"/>
    <property type="match status" value="1"/>
</dbReference>
<keyword evidence="5" id="KW-0539">Nucleus</keyword>
<name>A0A0L0H823_SPIPD</name>
<dbReference type="VEuPathDB" id="FungiDB:SPPG_07685"/>
<reference evidence="8 9" key="1">
    <citation type="submission" date="2009-08" db="EMBL/GenBank/DDBJ databases">
        <title>The Genome Sequence of Spizellomyces punctatus strain DAOM BR117.</title>
        <authorList>
            <consortium name="The Broad Institute Genome Sequencing Platform"/>
            <person name="Russ C."/>
            <person name="Cuomo C."/>
            <person name="Shea T."/>
            <person name="Young S.K."/>
            <person name="Zeng Q."/>
            <person name="Koehrsen M."/>
            <person name="Haas B."/>
            <person name="Borodovsky M."/>
            <person name="Guigo R."/>
            <person name="Alvarado L."/>
            <person name="Berlin A."/>
            <person name="Bochicchio J."/>
            <person name="Borenstein D."/>
            <person name="Chapman S."/>
            <person name="Chen Z."/>
            <person name="Engels R."/>
            <person name="Freedman E."/>
            <person name="Gellesch M."/>
            <person name="Goldberg J."/>
            <person name="Griggs A."/>
            <person name="Gujja S."/>
            <person name="Heiman D."/>
            <person name="Hepburn T."/>
            <person name="Howarth C."/>
            <person name="Jen D."/>
            <person name="Larson L."/>
            <person name="Lewis B."/>
            <person name="Mehta T."/>
            <person name="Park D."/>
            <person name="Pearson M."/>
            <person name="Roberts A."/>
            <person name="Saif S."/>
            <person name="Shenoy N."/>
            <person name="Sisk P."/>
            <person name="Stolte C."/>
            <person name="Sykes S."/>
            <person name="Thomson T."/>
            <person name="Walk T."/>
            <person name="White J."/>
            <person name="Yandava C."/>
            <person name="Burger G."/>
            <person name="Gray M.W."/>
            <person name="Holland P.W.H."/>
            <person name="King N."/>
            <person name="Lang F.B.F."/>
            <person name="Roger A.J."/>
            <person name="Ruiz-Trillo I."/>
            <person name="Lander E."/>
            <person name="Nusbaum C."/>
        </authorList>
    </citation>
    <scope>NUCLEOTIDE SEQUENCE [LARGE SCALE GENOMIC DNA]</scope>
    <source>
        <strain evidence="8 9">DAOM BR117</strain>
    </source>
</reference>
<dbReference type="PANTHER" id="PTHR47338:SF5">
    <property type="entry name" value="ZN(II)2CYS6 TRANSCRIPTION FACTOR (EUROFUNG)"/>
    <property type="match status" value="1"/>
</dbReference>
<dbReference type="GeneID" id="27690882"/>
<dbReference type="AlphaFoldDB" id="A0A0L0H823"/>
<dbReference type="InterPro" id="IPR036864">
    <property type="entry name" value="Zn2-C6_fun-type_DNA-bd_sf"/>
</dbReference>
<dbReference type="PANTHER" id="PTHR47338">
    <property type="entry name" value="ZN(II)2CYS6 TRANSCRIPTION FACTOR (EUROFUNG)-RELATED"/>
    <property type="match status" value="1"/>
</dbReference>
<dbReference type="Pfam" id="PF04082">
    <property type="entry name" value="Fungal_trans"/>
    <property type="match status" value="1"/>
</dbReference>